<evidence type="ECO:0000313" key="1">
    <source>
        <dbReference type="EMBL" id="CAF4889871.1"/>
    </source>
</evidence>
<comment type="caution">
    <text evidence="1">The sequence shown here is derived from an EMBL/GenBank/DDBJ whole genome shotgun (WGS) entry which is preliminary data.</text>
</comment>
<organism evidence="1 2">
    <name type="scientific">Pieris macdunnoughi</name>
    <dbReference type="NCBI Taxonomy" id="345717"/>
    <lineage>
        <taxon>Eukaryota</taxon>
        <taxon>Metazoa</taxon>
        <taxon>Ecdysozoa</taxon>
        <taxon>Arthropoda</taxon>
        <taxon>Hexapoda</taxon>
        <taxon>Insecta</taxon>
        <taxon>Pterygota</taxon>
        <taxon>Neoptera</taxon>
        <taxon>Endopterygota</taxon>
        <taxon>Lepidoptera</taxon>
        <taxon>Glossata</taxon>
        <taxon>Ditrysia</taxon>
        <taxon>Papilionoidea</taxon>
        <taxon>Pieridae</taxon>
        <taxon>Pierinae</taxon>
        <taxon>Pieris</taxon>
    </lineage>
</organism>
<reference evidence="1" key="1">
    <citation type="submission" date="2021-02" db="EMBL/GenBank/DDBJ databases">
        <authorList>
            <person name="Steward A R."/>
        </authorList>
    </citation>
    <scope>NUCLEOTIDE SEQUENCE</scope>
</reference>
<name>A0A821UI14_9NEOP</name>
<protein>
    <submittedName>
        <fullName evidence="1">Uncharacterized protein</fullName>
    </submittedName>
</protein>
<sequence length="79" mass="8278">MGGCPVEAIKPGKIMRRGGRGIGEMFLLCPVAAAEKVRNGKLLIGCSLFCPAGFITGFLPGPPSEVFQMSEVGTRACHL</sequence>
<dbReference type="Proteomes" id="UP000663880">
    <property type="component" value="Unassembled WGS sequence"/>
</dbReference>
<keyword evidence="2" id="KW-1185">Reference proteome</keyword>
<dbReference type="OrthoDB" id="7490362at2759"/>
<proteinExistence type="predicted"/>
<gene>
    <name evidence="1" type="ORF">PMACD_LOCUS10361</name>
</gene>
<dbReference type="EMBL" id="CAJOBZ010000031">
    <property type="protein sequence ID" value="CAF4889871.1"/>
    <property type="molecule type" value="Genomic_DNA"/>
</dbReference>
<evidence type="ECO:0000313" key="2">
    <source>
        <dbReference type="Proteomes" id="UP000663880"/>
    </source>
</evidence>
<accession>A0A821UI14</accession>
<dbReference type="AlphaFoldDB" id="A0A821UI14"/>